<keyword evidence="2" id="KW-1185">Reference proteome</keyword>
<dbReference type="RefSeq" id="WP_092423778.1">
    <property type="nucleotide sequence ID" value="NZ_FNCL01000004.1"/>
</dbReference>
<organism evidence="1 2">
    <name type="scientific">Alloyangia pacifica</name>
    <dbReference type="NCBI Taxonomy" id="311180"/>
    <lineage>
        <taxon>Bacteria</taxon>
        <taxon>Pseudomonadati</taxon>
        <taxon>Pseudomonadota</taxon>
        <taxon>Alphaproteobacteria</taxon>
        <taxon>Rhodobacterales</taxon>
        <taxon>Roseobacteraceae</taxon>
        <taxon>Alloyangia</taxon>
    </lineage>
</organism>
<dbReference type="AlphaFoldDB" id="A0A1I6SC57"/>
<dbReference type="SUPFAM" id="SSF53474">
    <property type="entry name" value="alpha/beta-Hydrolases"/>
    <property type="match status" value="1"/>
</dbReference>
<sequence>MPPRNLQNDPTPLFHHVLHQPEQPDGSALLLLHGTGGNETDLIPLGQALAPRSSLLGVRGRATDEGVIRWFRRLEMARFDQQSIRSEADAFADFLPELLRVKGIDPARLTVLGYSNGANFAAALMALHPGLLGRAVLLRPMLVLDEAPRVDLSGTRVLTVSGQADPYGRYAPALTDWLRRSGATLDVRALPTGHGLSQADLNVTAEWLGLHRA</sequence>
<dbReference type="InterPro" id="IPR029058">
    <property type="entry name" value="AB_hydrolase_fold"/>
</dbReference>
<dbReference type="Gene3D" id="3.40.50.1820">
    <property type="entry name" value="alpha/beta hydrolase"/>
    <property type="match status" value="1"/>
</dbReference>
<dbReference type="EMBL" id="FOZW01000004">
    <property type="protein sequence ID" value="SFS74552.1"/>
    <property type="molecule type" value="Genomic_DNA"/>
</dbReference>
<reference evidence="2" key="1">
    <citation type="submission" date="2016-10" db="EMBL/GenBank/DDBJ databases">
        <authorList>
            <person name="Varghese N."/>
            <person name="Submissions S."/>
        </authorList>
    </citation>
    <scope>NUCLEOTIDE SEQUENCE [LARGE SCALE GENOMIC DNA]</scope>
    <source>
        <strain evidence="2">DSM 26894</strain>
    </source>
</reference>
<proteinExistence type="predicted"/>
<accession>A0A1I6SC57</accession>
<dbReference type="OrthoDB" id="9785698at2"/>
<dbReference type="STRING" id="311180.SAMN04488050_104263"/>
<evidence type="ECO:0000313" key="2">
    <source>
        <dbReference type="Proteomes" id="UP000199392"/>
    </source>
</evidence>
<dbReference type="Proteomes" id="UP000199392">
    <property type="component" value="Unassembled WGS sequence"/>
</dbReference>
<evidence type="ECO:0000313" key="1">
    <source>
        <dbReference type="EMBL" id="SFS74552.1"/>
    </source>
</evidence>
<protein>
    <submittedName>
        <fullName evidence="1">Predicted esterase</fullName>
    </submittedName>
</protein>
<name>A0A1I6SC57_9RHOB</name>
<gene>
    <name evidence="1" type="ORF">SAMN04488050_104263</name>
</gene>